<name>A0A0D7ALK5_9AGAR</name>
<keyword evidence="4" id="KW-1185">Reference proteome</keyword>
<feature type="chain" id="PRO_5002316407" description="Transmembrane protein 135 N-terminal domain-containing protein" evidence="2">
    <location>
        <begin position="25"/>
        <end position="393"/>
    </location>
</feature>
<dbReference type="PANTHER" id="PTHR12459:SF15">
    <property type="entry name" value="TRANSMEMBRANE PROTEIN 135"/>
    <property type="match status" value="1"/>
</dbReference>
<dbReference type="OrthoDB" id="4021778at2759"/>
<feature type="non-terminal residue" evidence="3">
    <location>
        <position position="1"/>
    </location>
</feature>
<dbReference type="PANTHER" id="PTHR12459">
    <property type="entry name" value="TRANSMEMBRANE PROTEIN 135-RELATED"/>
    <property type="match status" value="1"/>
</dbReference>
<evidence type="ECO:0000313" key="4">
    <source>
        <dbReference type="Proteomes" id="UP000054144"/>
    </source>
</evidence>
<keyword evidence="1" id="KW-1133">Transmembrane helix</keyword>
<evidence type="ECO:0008006" key="5">
    <source>
        <dbReference type="Google" id="ProtNLM"/>
    </source>
</evidence>
<accession>A0A0D7ALK5</accession>
<proteinExistence type="predicted"/>
<keyword evidence="1" id="KW-0472">Membrane</keyword>
<keyword evidence="2" id="KW-0732">Signal</keyword>
<keyword evidence="1" id="KW-0812">Transmembrane</keyword>
<feature type="signal peptide" evidence="2">
    <location>
        <begin position="1"/>
        <end position="24"/>
    </location>
</feature>
<dbReference type="Proteomes" id="UP000054144">
    <property type="component" value="Unassembled WGS sequence"/>
</dbReference>
<organism evidence="3 4">
    <name type="scientific">Fistulina hepatica ATCC 64428</name>
    <dbReference type="NCBI Taxonomy" id="1128425"/>
    <lineage>
        <taxon>Eukaryota</taxon>
        <taxon>Fungi</taxon>
        <taxon>Dikarya</taxon>
        <taxon>Basidiomycota</taxon>
        <taxon>Agaricomycotina</taxon>
        <taxon>Agaricomycetes</taxon>
        <taxon>Agaricomycetidae</taxon>
        <taxon>Agaricales</taxon>
        <taxon>Fistulinaceae</taxon>
        <taxon>Fistulina</taxon>
    </lineage>
</organism>
<evidence type="ECO:0000313" key="3">
    <source>
        <dbReference type="EMBL" id="KIY52735.1"/>
    </source>
</evidence>
<protein>
    <recommendedName>
        <fullName evidence="5">Transmembrane protein 135 N-terminal domain-containing protein</fullName>
    </recommendedName>
</protein>
<evidence type="ECO:0000256" key="1">
    <source>
        <dbReference type="SAM" id="Phobius"/>
    </source>
</evidence>
<gene>
    <name evidence="3" type="ORF">FISHEDRAFT_34666</name>
</gene>
<reference evidence="3 4" key="1">
    <citation type="journal article" date="2015" name="Fungal Genet. Biol.">
        <title>Evolution of novel wood decay mechanisms in Agaricales revealed by the genome sequences of Fistulina hepatica and Cylindrobasidium torrendii.</title>
        <authorList>
            <person name="Floudas D."/>
            <person name="Held B.W."/>
            <person name="Riley R."/>
            <person name="Nagy L.G."/>
            <person name="Koehler G."/>
            <person name="Ransdell A.S."/>
            <person name="Younus H."/>
            <person name="Chow J."/>
            <person name="Chiniquy J."/>
            <person name="Lipzen A."/>
            <person name="Tritt A."/>
            <person name="Sun H."/>
            <person name="Haridas S."/>
            <person name="LaButti K."/>
            <person name="Ohm R.A."/>
            <person name="Kues U."/>
            <person name="Blanchette R.A."/>
            <person name="Grigoriev I.V."/>
            <person name="Minto R.E."/>
            <person name="Hibbett D.S."/>
        </authorList>
    </citation>
    <scope>NUCLEOTIDE SEQUENCE [LARGE SCALE GENOMIC DNA]</scope>
    <source>
        <strain evidence="3 4">ATCC 64428</strain>
    </source>
</reference>
<dbReference type="EMBL" id="KN881630">
    <property type="protein sequence ID" value="KIY52735.1"/>
    <property type="molecule type" value="Genomic_DNA"/>
</dbReference>
<dbReference type="InterPro" id="IPR026749">
    <property type="entry name" value="Tmem135"/>
</dbReference>
<evidence type="ECO:0000256" key="2">
    <source>
        <dbReference type="SAM" id="SignalP"/>
    </source>
</evidence>
<feature type="transmembrane region" description="Helical" evidence="1">
    <location>
        <begin position="228"/>
        <end position="252"/>
    </location>
</feature>
<sequence>PSPTLDFTLLLLVRALDAFMQTLASSCCGVASRATIDDEAEHARRLQRRRSIMSKSDAFVFWASSARIMWCWFYKPERLPKSYVRWIGVLANVDGRLLRALQLLREGAWTYSRGSMSDRNLLMSYAEDMGLPAAWGDPVVLPSHGSPDSDAIYETLGVRGRGGLGGLPCELAHGRTGSSHPFLHGSCTANAGIRGSQAFIEALAIYLPAHLLSTLLKGPSACLRFKSLLKLLLPAMRSAAFLSTFITVFWSAVCFTRTGVLARLFPSVSHDFWDGPYGCIMAGCLLCGSSIWVEHGRRRGEIALYVLPRAIRTCIPDNWLTSSNIGVEMAERLVFSASFAFLLTVSRLNPQALRGLSRWTLAFVMKGTRAGGEVTRRDLVDPQPSERTATTYE</sequence>
<dbReference type="AlphaFoldDB" id="A0A0D7ALK5"/>